<name>A0AA36NAV5_9DINO</name>
<keyword evidence="1" id="KW-0489">Methyltransferase</keyword>
<keyword evidence="7" id="KW-0597">Phosphoprotein</keyword>
<keyword evidence="9" id="KW-0732">Signal</keyword>
<evidence type="ECO:0000259" key="10">
    <source>
        <dbReference type="PROSITE" id="PS51383"/>
    </source>
</evidence>
<dbReference type="EMBL" id="CAUJNA010003592">
    <property type="protein sequence ID" value="CAJ1405575.1"/>
    <property type="molecule type" value="Genomic_DNA"/>
</dbReference>
<dbReference type="PANTHER" id="PTHR12592:SF0">
    <property type="entry name" value="ATP-DEPENDENT (S)-NAD(P)H-HYDRATE DEHYDRATASE"/>
    <property type="match status" value="1"/>
</dbReference>
<feature type="region of interest" description="Disordered" evidence="8">
    <location>
        <begin position="1757"/>
        <end position="1844"/>
    </location>
</feature>
<dbReference type="NCBIfam" id="TIGR00196">
    <property type="entry name" value="yjeF_cterm"/>
    <property type="match status" value="1"/>
</dbReference>
<comment type="similarity">
    <text evidence="7">Belongs to the NnrD/CARKD family.</text>
</comment>
<evidence type="ECO:0000256" key="6">
    <source>
        <dbReference type="ARBA" id="ARBA00023239"/>
    </source>
</evidence>
<dbReference type="InterPro" id="IPR017953">
    <property type="entry name" value="Carbohydrate_kinase_pred_CS"/>
</dbReference>
<feature type="chain" id="PRO_5041423495" description="ATP-dependent (S)-NAD(P)H-hydrate dehydratase" evidence="9">
    <location>
        <begin position="20"/>
        <end position="2303"/>
    </location>
</feature>
<keyword evidence="2 7" id="KW-0547">Nucleotide-binding</keyword>
<dbReference type="Gene3D" id="3.40.50.150">
    <property type="entry name" value="Vaccinia Virus protein VP39"/>
    <property type="match status" value="1"/>
</dbReference>
<feature type="domain" description="YjeF C-terminal" evidence="10">
    <location>
        <begin position="2003"/>
        <end position="2295"/>
    </location>
</feature>
<dbReference type="InterPro" id="IPR029063">
    <property type="entry name" value="SAM-dependent_MTases_sf"/>
</dbReference>
<dbReference type="InterPro" id="IPR029056">
    <property type="entry name" value="Ribokinase-like"/>
</dbReference>
<feature type="binding site" evidence="7">
    <location>
        <begin position="2199"/>
        <end position="2203"/>
    </location>
    <ligand>
        <name>ATP</name>
        <dbReference type="ChEBI" id="CHEBI:30616"/>
    </ligand>
</feature>
<comment type="caution">
    <text evidence="11">The sequence shown here is derived from an EMBL/GenBank/DDBJ whole genome shotgun (WGS) entry which is preliminary data.</text>
</comment>
<reference evidence="11" key="1">
    <citation type="submission" date="2023-08" db="EMBL/GenBank/DDBJ databases">
        <authorList>
            <person name="Chen Y."/>
            <person name="Shah S."/>
            <person name="Dougan E. K."/>
            <person name="Thang M."/>
            <person name="Chan C."/>
        </authorList>
    </citation>
    <scope>NUCLEOTIDE SEQUENCE</scope>
</reference>
<feature type="compositionally biased region" description="Low complexity" evidence="8">
    <location>
        <begin position="1787"/>
        <end position="1811"/>
    </location>
</feature>
<evidence type="ECO:0000256" key="5">
    <source>
        <dbReference type="ARBA" id="ARBA00023027"/>
    </source>
</evidence>
<organism evidence="11 12">
    <name type="scientific">Effrenium voratum</name>
    <dbReference type="NCBI Taxonomy" id="2562239"/>
    <lineage>
        <taxon>Eukaryota</taxon>
        <taxon>Sar</taxon>
        <taxon>Alveolata</taxon>
        <taxon>Dinophyceae</taxon>
        <taxon>Suessiales</taxon>
        <taxon>Symbiodiniaceae</taxon>
        <taxon>Effrenium</taxon>
    </lineage>
</organism>
<dbReference type="GO" id="GO:0032259">
    <property type="term" value="P:methylation"/>
    <property type="evidence" value="ECO:0007669"/>
    <property type="project" value="UniProtKB-KW"/>
</dbReference>
<dbReference type="CDD" id="cd11715">
    <property type="entry name" value="THUMP_AdoMetMT"/>
    <property type="match status" value="1"/>
</dbReference>
<comment type="cofactor">
    <cofactor evidence="7">
        <name>Mg(2+)</name>
        <dbReference type="ChEBI" id="CHEBI:18420"/>
    </cofactor>
</comment>
<dbReference type="GO" id="GO:0047453">
    <property type="term" value="F:ATP-dependent NAD(P)H-hydrate dehydratase activity"/>
    <property type="evidence" value="ECO:0007669"/>
    <property type="project" value="UniProtKB-UniRule"/>
</dbReference>
<dbReference type="InterPro" id="IPR054170">
    <property type="entry name" value="RlmL_1st"/>
</dbReference>
<evidence type="ECO:0000256" key="3">
    <source>
        <dbReference type="ARBA" id="ARBA00022840"/>
    </source>
</evidence>
<sequence length="2303" mass="243533">MSGWVLSACFAALLSFAAGTDCLSETGVCYQGTNLAITLDVNSVAEGCQEVGNAAACCDLCGQYWPQCLSWQYIIEGNNDNGYSGMSFYCCLKGSFRPDPLSAAYCTSGYFNPQCTLTAACSFDVSGSGLGYDSSVMALDASSSSCGAGSAEAWDGLSNPHNATSFTDALATFDLGTAAGGTAGDYLLCYGASGASASVADYPTQVGVFTVKGPSSGQDFSCTLGADCSLTLAGYSQSATSAAYKALVVPGSTCGTGNAAADFSGSFENPRIVWDNENDNYYEMKTGAMGDTTATYSLCWAANPATLDDYVFRVGSFTMQGPTSGMSHVCTLGQTCDVTLQGTGFTDANGLLVAFGSYAVDTGSVCAFLVDELVASLGSSFSHPALPQASPYTTFSFGRALSAHSNQPGSGYRLCWSATPSQVPPSKVNSDYAIDSGLFTMHGPVLSDHQCILTLPCTLTLTGSGFDQGAHGLVLLGEGATCGGSWGTINASGADWGNPATDSGASDDTFSFGTPTEGTANSNYVICWGFQPAGESDYNVYVGILELGGPDLIQGSSCVKGENCVLALTGIAFASTNKLLVLDVGSSCGAGATSATFSPMEVEKQVQDGTFTEYQLGSPNTGTAQSGYTLCWAASPASVADFALTLGDFTVTGPNVQDVSCTFGLSCVLELIGLELQSSNKMIVLSAGSCGDNGPTLASVTGMLNAINVDAQMPYNTYDLGTPSAGQPRTDYLLCWSSAPADGAGAAFYKVPVGYLTLNGPVQVSQHCIMGTQCSITLTGVGLAAFNQILIIDAAGSCGSTTPSTAVFDGLTNPVSPDSGNVALYNLGIARTTSDGPGSGYIACWGHNASYDYWNIQLGTFSIDGPDLQTSLVYCTLGLPCSLTLTGVNLAATNKIVVTALSDTCGQSALNLAVFAGASNPTNATADGTYDTFELGTPTGGMPGDYKVCWGFDPSADGDFHVPVLTLRMGGPVARSSECTLSEPCKIEVEGVRLAHTSRLLFISTSSNCGDTSPTVISWSGINNPAGTDLLIAPADPGYVYADGDRYDAGLGYAGVPGSYKICWSFDPPGAYSDYKVTLGDFVMNGPIQNMAVSCTLGQACVVEPSGVGLNETNQVQLITTGTCGSAAVVQATIQGLVNPVLVADGKFTLGGAVLGGSYATCRVPTPAEGCIGSHYRMCWAHGVYQGGANYVVELGTFSMNGPFGTYRVDCTMGSICSFILYGSMLALTNRVVILDMASSCGDATVVSAFAGLLNPAPFSQLATDGSSATARLGKSHAGRPGAYKLCWGYEPSTLADFKVDVGIFYFHDVPQGCEPGLEPTLLRELEGLGLKNGRLKGGAVAFDAPEGDLWRAALCSRVLLGARLGVAEPFHAGYESTLSNYVAGIAWPDYLWFRPEAVGPPLKVQSERSRLYHSEVIERGVLSGIEKRRKFFMSLQLQNKEDDNFYGREAKAKPPFPTVRVELLRNECQLSVEATLCPQPRAYELALDEAEAQVPEGRGSAWLLSPQHAAACAIKTNFLGHLEECAQAGQRLCVWDPFCGKGTMLLEVLGMALGVPPASPAMQMPFQDFPDFDEIRFKEVLRSLRLTPHPAASQLLLLGSHEDEDLVRMAQLNLEALVRSLPRARQSQSLLWAPVELEGVNAVSRRLPCPTAFHALPATTVAERIRGHPTMILTTVPYGNKAESRKDQRLYKRFGQLLQAMQQEGNLRGVYCLSAREDFKRLSGLDWRTELRLSCSGVWSELLRWTGDASGAMLYMPEVRSRRKPKKPRTPPEDAAEEAVPTEAQSSATPADATHAAEASEAQKAAPQPAMGRKSRRQPVRSERQRPSGGESGGSPMEPTSAQVPENARFHEMLRAESMPLLNGKYELLFCTGVLAWAASRLHDNPFLGTGSAYRRAPGGGFVCNISVTVEVPFSYHQEMTGLSADDIEQVKKEFAALGQGNESVRLSAVTHVLGELDSWSQGELEKLPGGPEGRWEALCAGSLLAAKVRFTPRLRRAFASPGKFLRSVQPPLDGSSYKGQNARLAIMGGSKDYTGAPYYAGMAALRTGAELVYVLTEDVAALPIKCYSPELMVTSLYRELEDGHIQLDWAQFLERVEKLHALVLGCGMGTRPELLQRASEICQKATDLGLPLVVDADGMEVIRRWPEVVRGAERAVLTPNVAEFRRLCETLEVGDQPVEKQVVELCGRLQGPCVLLKGAEDLICDREGRLARCTVTGTPRRSGGYGDVLAGSLGTILAWAGRRHAEGPFPAVEAAQAACAVVRRACLLAFERKRRAMTAPDVLEEIGPAFEYFSDSTDESG</sequence>
<feature type="binding site" evidence="7">
    <location>
        <begin position="2219"/>
        <end position="2228"/>
    </location>
    <ligand>
        <name>ATP</name>
        <dbReference type="ChEBI" id="CHEBI:30616"/>
    </ligand>
</feature>
<accession>A0AA36NAV5</accession>
<proteinExistence type="inferred from homology"/>
<dbReference type="InterPro" id="IPR000631">
    <property type="entry name" value="CARKD"/>
</dbReference>
<evidence type="ECO:0000256" key="7">
    <source>
        <dbReference type="HAMAP-Rule" id="MF_03157"/>
    </source>
</evidence>
<dbReference type="HAMAP" id="MF_01965">
    <property type="entry name" value="NADHX_dehydratase"/>
    <property type="match status" value="1"/>
</dbReference>
<protein>
    <recommendedName>
        <fullName evidence="7">ATP-dependent (S)-NAD(P)H-hydrate dehydratase</fullName>
        <ecNumber evidence="7">4.2.1.93</ecNumber>
    </recommendedName>
    <alternativeName>
        <fullName evidence="7">ATP-dependent NAD(P)HX dehydratase</fullName>
    </alternativeName>
</protein>
<dbReference type="Pfam" id="PF22020">
    <property type="entry name" value="RlmL_1st"/>
    <property type="match status" value="1"/>
</dbReference>
<dbReference type="Gene3D" id="3.40.1190.20">
    <property type="match status" value="1"/>
</dbReference>
<keyword evidence="1" id="KW-0808">Transferase</keyword>
<dbReference type="CDD" id="cd01171">
    <property type="entry name" value="YXKO-related"/>
    <property type="match status" value="1"/>
</dbReference>
<keyword evidence="12" id="KW-1185">Reference proteome</keyword>
<comment type="catalytic activity">
    <reaction evidence="7">
        <text>(6S)-NADHX + ATP = ADP + phosphate + NADH + H(+)</text>
        <dbReference type="Rhea" id="RHEA:19017"/>
        <dbReference type="ChEBI" id="CHEBI:15378"/>
        <dbReference type="ChEBI" id="CHEBI:30616"/>
        <dbReference type="ChEBI" id="CHEBI:43474"/>
        <dbReference type="ChEBI" id="CHEBI:57945"/>
        <dbReference type="ChEBI" id="CHEBI:64074"/>
        <dbReference type="ChEBI" id="CHEBI:456216"/>
        <dbReference type="EC" id="4.2.1.93"/>
    </reaction>
</comment>
<dbReference type="Gene3D" id="3.30.2130.30">
    <property type="match status" value="1"/>
</dbReference>
<evidence type="ECO:0000313" key="12">
    <source>
        <dbReference type="Proteomes" id="UP001178507"/>
    </source>
</evidence>
<gene>
    <name evidence="11" type="ORF">EVOR1521_LOCUS27746</name>
</gene>
<dbReference type="PANTHER" id="PTHR12592">
    <property type="entry name" value="ATP-DEPENDENT (S)-NAD(P)H-HYDRATE DEHYDRATASE FAMILY MEMBER"/>
    <property type="match status" value="1"/>
</dbReference>
<dbReference type="PROSITE" id="PS01050">
    <property type="entry name" value="YJEF_C_2"/>
    <property type="match status" value="1"/>
</dbReference>
<dbReference type="Proteomes" id="UP001178507">
    <property type="component" value="Unassembled WGS sequence"/>
</dbReference>
<dbReference type="SUPFAM" id="SSF53613">
    <property type="entry name" value="Ribokinase-like"/>
    <property type="match status" value="1"/>
</dbReference>
<evidence type="ECO:0000256" key="1">
    <source>
        <dbReference type="ARBA" id="ARBA00022603"/>
    </source>
</evidence>
<evidence type="ECO:0000256" key="2">
    <source>
        <dbReference type="ARBA" id="ARBA00022741"/>
    </source>
</evidence>
<evidence type="ECO:0000256" key="8">
    <source>
        <dbReference type="SAM" id="MobiDB-lite"/>
    </source>
</evidence>
<feature type="signal peptide" evidence="9">
    <location>
        <begin position="1"/>
        <end position="19"/>
    </location>
</feature>
<feature type="binding site" evidence="7">
    <location>
        <position position="2109"/>
    </location>
    <ligand>
        <name>(6S)-NADPHX</name>
        <dbReference type="ChEBI" id="CHEBI:64076"/>
    </ligand>
</feature>
<dbReference type="GO" id="GO:0110051">
    <property type="term" value="P:metabolite repair"/>
    <property type="evidence" value="ECO:0007669"/>
    <property type="project" value="TreeGrafter"/>
</dbReference>
<evidence type="ECO:0000256" key="9">
    <source>
        <dbReference type="SAM" id="SignalP"/>
    </source>
</evidence>
<dbReference type="PROSITE" id="PS51383">
    <property type="entry name" value="YJEF_C_3"/>
    <property type="match status" value="1"/>
</dbReference>
<keyword evidence="6 7" id="KW-0456">Lyase</keyword>
<feature type="binding site" evidence="7">
    <location>
        <position position="2229"/>
    </location>
    <ligand>
        <name>(6S)-NADPHX</name>
        <dbReference type="ChEBI" id="CHEBI:64076"/>
    </ligand>
</feature>
<comment type="catalytic activity">
    <reaction evidence="7">
        <text>(6S)-NADPHX + ATP = ADP + phosphate + NADPH + H(+)</text>
        <dbReference type="Rhea" id="RHEA:32231"/>
        <dbReference type="ChEBI" id="CHEBI:15378"/>
        <dbReference type="ChEBI" id="CHEBI:30616"/>
        <dbReference type="ChEBI" id="CHEBI:43474"/>
        <dbReference type="ChEBI" id="CHEBI:57783"/>
        <dbReference type="ChEBI" id="CHEBI:64076"/>
        <dbReference type="ChEBI" id="CHEBI:456216"/>
        <dbReference type="EC" id="4.2.1.93"/>
    </reaction>
</comment>
<keyword evidence="4" id="KW-0521">NADP</keyword>
<evidence type="ECO:0000313" key="11">
    <source>
        <dbReference type="EMBL" id="CAJ1405575.1"/>
    </source>
</evidence>
<dbReference type="GO" id="GO:0046496">
    <property type="term" value="P:nicotinamide nucleotide metabolic process"/>
    <property type="evidence" value="ECO:0007669"/>
    <property type="project" value="UniProtKB-UniRule"/>
</dbReference>
<comment type="function">
    <text evidence="7">Catalyzes the dehydration of the S-form of NAD(P)HX at the expense of ATP, which is converted to ADP. Together with NAD(P)HX epimerase, which catalyzes the epimerization of the S- and R-forms, the enzyme allows the repair of both epimers of NAD(P)HX, a damaged form of NAD(P)H that is a result of enzymatic or heat-dependent hydration.</text>
</comment>
<feature type="binding site" evidence="7">
    <location>
        <begin position="2162"/>
        <end position="2168"/>
    </location>
    <ligand>
        <name>(6S)-NADPHX</name>
        <dbReference type="ChEBI" id="CHEBI:64076"/>
    </ligand>
</feature>
<dbReference type="Pfam" id="PF01256">
    <property type="entry name" value="Carb_kinase"/>
    <property type="match status" value="1"/>
</dbReference>
<keyword evidence="3 7" id="KW-0067">ATP-binding</keyword>
<keyword evidence="5 7" id="KW-0520">NAD</keyword>
<dbReference type="GO" id="GO:0008168">
    <property type="term" value="F:methyltransferase activity"/>
    <property type="evidence" value="ECO:0007669"/>
    <property type="project" value="UniProtKB-KW"/>
</dbReference>
<dbReference type="EC" id="4.2.1.93" evidence="7"/>
<dbReference type="GO" id="GO:0005524">
    <property type="term" value="F:ATP binding"/>
    <property type="evidence" value="ECO:0007669"/>
    <property type="project" value="UniProtKB-KW"/>
</dbReference>
<evidence type="ECO:0000256" key="4">
    <source>
        <dbReference type="ARBA" id="ARBA00022857"/>
    </source>
</evidence>